<accession>A0A562VLQ3</accession>
<dbReference type="InterPro" id="IPR038733">
    <property type="entry name" value="Predicted_DNA_bind_prot_RHH"/>
</dbReference>
<gene>
    <name evidence="2" type="ORF">JN12_02514</name>
</gene>
<feature type="domain" description="Predicted DNA-binding protein ribbon-helix-helix" evidence="1">
    <location>
        <begin position="5"/>
        <end position="39"/>
    </location>
</feature>
<organism evidence="2 3">
    <name type="scientific">Geobacter argillaceus</name>
    <dbReference type="NCBI Taxonomy" id="345631"/>
    <lineage>
        <taxon>Bacteria</taxon>
        <taxon>Pseudomonadati</taxon>
        <taxon>Thermodesulfobacteriota</taxon>
        <taxon>Desulfuromonadia</taxon>
        <taxon>Geobacterales</taxon>
        <taxon>Geobacteraceae</taxon>
        <taxon>Geobacter</taxon>
    </lineage>
</organism>
<reference evidence="2 3" key="1">
    <citation type="submission" date="2019-07" db="EMBL/GenBank/DDBJ databases">
        <title>Genomic Encyclopedia of Archaeal and Bacterial Type Strains, Phase II (KMG-II): from individual species to whole genera.</title>
        <authorList>
            <person name="Goeker M."/>
        </authorList>
    </citation>
    <scope>NUCLEOTIDE SEQUENCE [LARGE SCALE GENOMIC DNA]</scope>
    <source>
        <strain evidence="2 3">ATCC BAA-1139</strain>
    </source>
</reference>
<dbReference type="Proteomes" id="UP000319449">
    <property type="component" value="Unassembled WGS sequence"/>
</dbReference>
<comment type="caution">
    <text evidence="2">The sequence shown here is derived from an EMBL/GenBank/DDBJ whole genome shotgun (WGS) entry which is preliminary data.</text>
</comment>
<evidence type="ECO:0000259" key="1">
    <source>
        <dbReference type="Pfam" id="PF12651"/>
    </source>
</evidence>
<evidence type="ECO:0000313" key="2">
    <source>
        <dbReference type="EMBL" id="TWJ18694.1"/>
    </source>
</evidence>
<sequence>MESIKHRTQISLDDWQYQTLLDLSRKTKKSLSALIREMITEKFAPKPGVAENDPVYSIVGIGGSGQKHTARDHDAVLYGKKP</sequence>
<dbReference type="RefSeq" id="WP_145023246.1">
    <property type="nucleotide sequence ID" value="NZ_VLLN01000015.1"/>
</dbReference>
<dbReference type="Pfam" id="PF12651">
    <property type="entry name" value="RHH_3"/>
    <property type="match status" value="1"/>
</dbReference>
<protein>
    <submittedName>
        <fullName evidence="2">Ribbon-helix-helix protein</fullName>
    </submittedName>
</protein>
<name>A0A562VLQ3_9BACT</name>
<dbReference type="OrthoDB" id="5625164at2"/>
<proteinExistence type="predicted"/>
<evidence type="ECO:0000313" key="3">
    <source>
        <dbReference type="Proteomes" id="UP000319449"/>
    </source>
</evidence>
<dbReference type="EMBL" id="VLLN01000015">
    <property type="protein sequence ID" value="TWJ18694.1"/>
    <property type="molecule type" value="Genomic_DNA"/>
</dbReference>
<keyword evidence="3" id="KW-1185">Reference proteome</keyword>
<dbReference type="AlphaFoldDB" id="A0A562VLQ3"/>